<gene>
    <name evidence="3" type="ORF">I598_0321</name>
</gene>
<reference evidence="3 4" key="1">
    <citation type="submission" date="2016-01" db="EMBL/GenBank/DDBJ databases">
        <title>Complete genome sequence of a soil Actinobacterium, Isoptericola dokdonensis DS-3.</title>
        <authorList>
            <person name="Kwon S.-K."/>
            <person name="Kim J.F."/>
        </authorList>
    </citation>
    <scope>NUCLEOTIDE SEQUENCE [LARGE SCALE GENOMIC DNA]</scope>
    <source>
        <strain evidence="3 4">DS-3</strain>
    </source>
</reference>
<dbReference type="OrthoDB" id="5116883at2"/>
<protein>
    <recommendedName>
        <fullName evidence="2">Glycosyltransferase 61 catalytic domain-containing protein</fullName>
    </recommendedName>
</protein>
<sequence length="600" mass="67631">MQDEQDTQEGAGLPEAQETDAAGTTASAPDAGDTPSVIRATADPEGVPATERPAGVRRVVVLADAVPPAMLRALLEPYRGSELFVVAPEPHAEWGLDGLHERFLPFGKESNAQWYLKLWGPVDVIVNARSAPASRHDAMLADLFFHLHPGGTYVVPRWALTAYRPGNPLEVRLRRLAAALVRGVPDDASKRDRELAEAVSAVDVTRDEIRLVKRGRHYLKLSDRWADRMLGTRDRDLVVRRLRTLPAQTFASGTRLVSHGASRELAGLATTVEVPPLHLRSYRGQVGLVSNSLAFTRHEILPDSFRHHLAADLVNPRVVDVNKDFARIPQHVMPTEELPGSYYLLDAENSGHFGHLMTEVISRLWGWDAAKADDPDLRAIFRIRHANERDPRLERMLLTAFGIAEHDITWIDHPVYVESLYAATPMFHNSRPHYVHPQIRETWRRIRAGLPADPGPTWDKVFVSRPDTFGNRRCLNRPEVERHFADAGFHVIYPEQHSLSRQAEIFSAARVVAGFAGSALFNTLFAERLEHLVVLGQEAYTARNEVLISLPLDVQVDYFWNEPEIAHPPGGWSREAYKSDWTFDLRRHRKDLARLLREVR</sequence>
<proteinExistence type="predicted"/>
<evidence type="ECO:0000259" key="2">
    <source>
        <dbReference type="Pfam" id="PF04577"/>
    </source>
</evidence>
<evidence type="ECO:0000313" key="3">
    <source>
        <dbReference type="EMBL" id="ANC29909.1"/>
    </source>
</evidence>
<dbReference type="EMBL" id="CP014209">
    <property type="protein sequence ID" value="ANC29909.1"/>
    <property type="molecule type" value="Genomic_DNA"/>
</dbReference>
<organism evidence="3 4">
    <name type="scientific">Isoptericola dokdonensis DS-3</name>
    <dbReference type="NCBI Taxonomy" id="1300344"/>
    <lineage>
        <taxon>Bacteria</taxon>
        <taxon>Bacillati</taxon>
        <taxon>Actinomycetota</taxon>
        <taxon>Actinomycetes</taxon>
        <taxon>Micrococcales</taxon>
        <taxon>Promicromonosporaceae</taxon>
        <taxon>Isoptericola</taxon>
    </lineage>
</organism>
<evidence type="ECO:0000313" key="4">
    <source>
        <dbReference type="Proteomes" id="UP000076794"/>
    </source>
</evidence>
<evidence type="ECO:0000256" key="1">
    <source>
        <dbReference type="SAM" id="MobiDB-lite"/>
    </source>
</evidence>
<name>A0A161I187_9MICO</name>
<dbReference type="Proteomes" id="UP000076794">
    <property type="component" value="Chromosome"/>
</dbReference>
<dbReference type="Pfam" id="PF04577">
    <property type="entry name" value="Glyco_transf_61"/>
    <property type="match status" value="1"/>
</dbReference>
<keyword evidence="4" id="KW-1185">Reference proteome</keyword>
<dbReference type="RefSeq" id="WP_157557130.1">
    <property type="nucleotide sequence ID" value="NZ_CP014209.1"/>
</dbReference>
<accession>A0A161I187</accession>
<dbReference type="STRING" id="1300344.I598_0321"/>
<dbReference type="GO" id="GO:0016757">
    <property type="term" value="F:glycosyltransferase activity"/>
    <property type="evidence" value="ECO:0007669"/>
    <property type="project" value="InterPro"/>
</dbReference>
<dbReference type="InterPro" id="IPR049625">
    <property type="entry name" value="Glyco_transf_61_cat"/>
</dbReference>
<feature type="region of interest" description="Disordered" evidence="1">
    <location>
        <begin position="1"/>
        <end position="51"/>
    </location>
</feature>
<feature type="domain" description="Glycosyltransferase 61 catalytic" evidence="2">
    <location>
        <begin position="353"/>
        <end position="527"/>
    </location>
</feature>
<dbReference type="KEGG" id="ido:I598_0321"/>
<dbReference type="AlphaFoldDB" id="A0A161I187"/>
<dbReference type="PATRIC" id="fig|1300344.3.peg.320"/>